<evidence type="ECO:0000313" key="6">
    <source>
        <dbReference type="Proteomes" id="UP000249393"/>
    </source>
</evidence>
<evidence type="ECO:0000256" key="1">
    <source>
        <dbReference type="ARBA" id="ARBA00023015"/>
    </source>
</evidence>
<dbReference type="SMART" id="SM00422">
    <property type="entry name" value="HTH_MERR"/>
    <property type="match status" value="1"/>
</dbReference>
<dbReference type="PROSITE" id="PS00552">
    <property type="entry name" value="HTH_MERR_1"/>
    <property type="match status" value="1"/>
</dbReference>
<comment type="caution">
    <text evidence="5">The sequence shown here is derived from an EMBL/GenBank/DDBJ whole genome shotgun (WGS) entry which is preliminary data.</text>
</comment>
<evidence type="ECO:0000256" key="2">
    <source>
        <dbReference type="ARBA" id="ARBA00023125"/>
    </source>
</evidence>
<dbReference type="InterPro" id="IPR000551">
    <property type="entry name" value="MerR-type_HTH_dom"/>
</dbReference>
<name>A0A2W5V4K7_9CAUL</name>
<dbReference type="GO" id="GO:0003700">
    <property type="term" value="F:DNA-binding transcription factor activity"/>
    <property type="evidence" value="ECO:0007669"/>
    <property type="project" value="InterPro"/>
</dbReference>
<feature type="domain" description="HTH merR-type" evidence="4">
    <location>
        <begin position="5"/>
        <end position="73"/>
    </location>
</feature>
<gene>
    <name evidence="5" type="ORF">DI526_15535</name>
</gene>
<organism evidence="5 6">
    <name type="scientific">Caulobacter segnis</name>
    <dbReference type="NCBI Taxonomy" id="88688"/>
    <lineage>
        <taxon>Bacteria</taxon>
        <taxon>Pseudomonadati</taxon>
        <taxon>Pseudomonadota</taxon>
        <taxon>Alphaproteobacteria</taxon>
        <taxon>Caulobacterales</taxon>
        <taxon>Caulobacteraceae</taxon>
        <taxon>Caulobacter</taxon>
    </lineage>
</organism>
<dbReference type="SUPFAM" id="SSF46955">
    <property type="entry name" value="Putative DNA-binding domain"/>
    <property type="match status" value="1"/>
</dbReference>
<dbReference type="RefSeq" id="WP_304279885.1">
    <property type="nucleotide sequence ID" value="NZ_QFQZ01000053.1"/>
</dbReference>
<reference evidence="5 6" key="1">
    <citation type="submission" date="2017-08" db="EMBL/GenBank/DDBJ databases">
        <title>Infants hospitalized years apart are colonized by the same room-sourced microbial strains.</title>
        <authorList>
            <person name="Brooks B."/>
            <person name="Olm M.R."/>
            <person name="Firek B.A."/>
            <person name="Baker R."/>
            <person name="Thomas B.C."/>
            <person name="Morowitz M.J."/>
            <person name="Banfield J.F."/>
        </authorList>
    </citation>
    <scope>NUCLEOTIDE SEQUENCE [LARGE SCALE GENOMIC DNA]</scope>
    <source>
        <strain evidence="5">S2_003_000_R2_4</strain>
    </source>
</reference>
<accession>A0A2W5V4K7</accession>
<dbReference type="InterPro" id="IPR047057">
    <property type="entry name" value="MerR_fam"/>
</dbReference>
<keyword evidence="3" id="KW-0804">Transcription</keyword>
<dbReference type="EMBL" id="QFQZ01000053">
    <property type="protein sequence ID" value="PZR32793.1"/>
    <property type="molecule type" value="Genomic_DNA"/>
</dbReference>
<keyword evidence="1" id="KW-0805">Transcription regulation</keyword>
<dbReference type="GO" id="GO:0003677">
    <property type="term" value="F:DNA binding"/>
    <property type="evidence" value="ECO:0007669"/>
    <property type="project" value="UniProtKB-KW"/>
</dbReference>
<keyword evidence="2" id="KW-0238">DNA-binding</keyword>
<sequence>MTNHAIQIGELSRRTGCNIETIRYYERIGLISAPPRRGRYRSYSAQDVGRLSFVRRARELGFKLDEVRALLNLAANEQAACAEVRDLTAAHLDDVRSRIADLQRMEQVLAASVRACDAGRDPGCPLIQTLSAKGEMVG</sequence>
<dbReference type="InterPro" id="IPR009061">
    <property type="entry name" value="DNA-bd_dom_put_sf"/>
</dbReference>
<dbReference type="Gene3D" id="1.10.1660.10">
    <property type="match status" value="1"/>
</dbReference>
<dbReference type="AlphaFoldDB" id="A0A2W5V4K7"/>
<proteinExistence type="predicted"/>
<evidence type="ECO:0000256" key="3">
    <source>
        <dbReference type="ARBA" id="ARBA00023163"/>
    </source>
</evidence>
<dbReference type="PRINTS" id="PR00040">
    <property type="entry name" value="HTHMERR"/>
</dbReference>
<dbReference type="Pfam" id="PF09278">
    <property type="entry name" value="MerR-DNA-bind"/>
    <property type="match status" value="1"/>
</dbReference>
<protein>
    <submittedName>
        <fullName evidence="5">Transcriptional regulator</fullName>
    </submittedName>
</protein>
<dbReference type="PROSITE" id="PS50937">
    <property type="entry name" value="HTH_MERR_2"/>
    <property type="match status" value="1"/>
</dbReference>
<dbReference type="InterPro" id="IPR015358">
    <property type="entry name" value="Tscrpt_reg_MerR_DNA-bd"/>
</dbReference>
<evidence type="ECO:0000313" key="5">
    <source>
        <dbReference type="EMBL" id="PZR32793.1"/>
    </source>
</evidence>
<dbReference type="Pfam" id="PF00376">
    <property type="entry name" value="MerR"/>
    <property type="match status" value="1"/>
</dbReference>
<dbReference type="CDD" id="cd04785">
    <property type="entry name" value="HTH_CadR-PbrR-like"/>
    <property type="match status" value="1"/>
</dbReference>
<evidence type="ECO:0000259" key="4">
    <source>
        <dbReference type="PROSITE" id="PS50937"/>
    </source>
</evidence>
<dbReference type="PANTHER" id="PTHR30204">
    <property type="entry name" value="REDOX-CYCLING DRUG-SENSING TRANSCRIPTIONAL ACTIVATOR SOXR"/>
    <property type="match status" value="1"/>
</dbReference>
<dbReference type="Proteomes" id="UP000249393">
    <property type="component" value="Unassembled WGS sequence"/>
</dbReference>
<dbReference type="PANTHER" id="PTHR30204:SF92">
    <property type="entry name" value="HTH-TYPE TRANSCRIPTIONAL REGULATOR ZNTR"/>
    <property type="match status" value="1"/>
</dbReference>